<accession>A0A9W7BIK4</accession>
<evidence type="ECO:0000313" key="2">
    <source>
        <dbReference type="EMBL" id="GMH87594.1"/>
    </source>
</evidence>
<feature type="compositionally biased region" description="Low complexity" evidence="1">
    <location>
        <begin position="1"/>
        <end position="12"/>
    </location>
</feature>
<name>A0A9W7BIK4_9STRA</name>
<evidence type="ECO:0008006" key="4">
    <source>
        <dbReference type="Google" id="ProtNLM"/>
    </source>
</evidence>
<sequence>MSSSPPSSAASSSPPPFPLSLLSSPSSPCTRQPLLWGVTVSSLLILHQFNLVRKGRQTWARAVDVGVFSFLGTAGIQFGVCRVNEREKRNKIKLLMKAAGVKEAGKEA</sequence>
<comment type="caution">
    <text evidence="2">The sequence shown here is derived from an EMBL/GenBank/DDBJ whole genome shotgun (WGS) entry which is preliminary data.</text>
</comment>
<feature type="region of interest" description="Disordered" evidence="1">
    <location>
        <begin position="1"/>
        <end position="28"/>
    </location>
</feature>
<organism evidence="2 3">
    <name type="scientific">Triparma verrucosa</name>
    <dbReference type="NCBI Taxonomy" id="1606542"/>
    <lineage>
        <taxon>Eukaryota</taxon>
        <taxon>Sar</taxon>
        <taxon>Stramenopiles</taxon>
        <taxon>Ochrophyta</taxon>
        <taxon>Bolidophyceae</taxon>
        <taxon>Parmales</taxon>
        <taxon>Triparmaceae</taxon>
        <taxon>Triparma</taxon>
    </lineage>
</organism>
<protein>
    <recommendedName>
        <fullName evidence="4">Cytochrome c oxidase assembly protein COX20, mitochondrial</fullName>
    </recommendedName>
</protein>
<keyword evidence="3" id="KW-1185">Reference proteome</keyword>
<reference evidence="3" key="1">
    <citation type="journal article" date="2023" name="Commun. Biol.">
        <title>Genome analysis of Parmales, the sister group of diatoms, reveals the evolutionary specialization of diatoms from phago-mixotrophs to photoautotrophs.</title>
        <authorList>
            <person name="Ban H."/>
            <person name="Sato S."/>
            <person name="Yoshikawa S."/>
            <person name="Yamada K."/>
            <person name="Nakamura Y."/>
            <person name="Ichinomiya M."/>
            <person name="Sato N."/>
            <person name="Blanc-Mathieu R."/>
            <person name="Endo H."/>
            <person name="Kuwata A."/>
            <person name="Ogata H."/>
        </authorList>
    </citation>
    <scope>NUCLEOTIDE SEQUENCE [LARGE SCALE GENOMIC DNA]</scope>
    <source>
        <strain evidence="3">NIES 3699</strain>
    </source>
</reference>
<dbReference type="Proteomes" id="UP001165160">
    <property type="component" value="Unassembled WGS sequence"/>
</dbReference>
<evidence type="ECO:0000313" key="3">
    <source>
        <dbReference type="Proteomes" id="UP001165160"/>
    </source>
</evidence>
<dbReference type="AlphaFoldDB" id="A0A9W7BIK4"/>
<gene>
    <name evidence="2" type="ORF">TrVE_jg2623</name>
</gene>
<dbReference type="EMBL" id="BRXX01000074">
    <property type="protein sequence ID" value="GMH87594.1"/>
    <property type="molecule type" value="Genomic_DNA"/>
</dbReference>
<feature type="compositionally biased region" description="Low complexity" evidence="1">
    <location>
        <begin position="19"/>
        <end position="28"/>
    </location>
</feature>
<evidence type="ECO:0000256" key="1">
    <source>
        <dbReference type="SAM" id="MobiDB-lite"/>
    </source>
</evidence>
<proteinExistence type="predicted"/>